<organism evidence="3 4">
    <name type="scientific">Plectus sambesii</name>
    <dbReference type="NCBI Taxonomy" id="2011161"/>
    <lineage>
        <taxon>Eukaryota</taxon>
        <taxon>Metazoa</taxon>
        <taxon>Ecdysozoa</taxon>
        <taxon>Nematoda</taxon>
        <taxon>Chromadorea</taxon>
        <taxon>Plectida</taxon>
        <taxon>Plectina</taxon>
        <taxon>Plectoidea</taxon>
        <taxon>Plectidae</taxon>
        <taxon>Plectus</taxon>
    </lineage>
</organism>
<evidence type="ECO:0000256" key="1">
    <source>
        <dbReference type="ARBA" id="ARBA00006725"/>
    </source>
</evidence>
<dbReference type="PANTHER" id="PTHR22227:SF6">
    <property type="entry name" value="FAMILY WITH SEQUENCE SIMILARITY 122B ISOFORM X1"/>
    <property type="match status" value="1"/>
</dbReference>
<dbReference type="GO" id="GO:0004865">
    <property type="term" value="F:protein serine/threonine phosphatase inhibitor activity"/>
    <property type="evidence" value="ECO:0007669"/>
    <property type="project" value="InterPro"/>
</dbReference>
<keyword evidence="3" id="KW-1185">Reference proteome</keyword>
<dbReference type="PANTHER" id="PTHR22227">
    <property type="entry name" value="FAMILY WITH SEQUENCE SIMILARITY 122B ISOFORM X1"/>
    <property type="match status" value="1"/>
</dbReference>
<comment type="similarity">
    <text evidence="1">Belongs to the FAM122 family.</text>
</comment>
<dbReference type="InterPro" id="IPR026716">
    <property type="entry name" value="PBIR1/2/3"/>
</dbReference>
<reference evidence="4" key="1">
    <citation type="submission" date="2022-11" db="UniProtKB">
        <authorList>
            <consortium name="WormBaseParasite"/>
        </authorList>
    </citation>
    <scope>IDENTIFICATION</scope>
</reference>
<dbReference type="AlphaFoldDB" id="A0A914VUH2"/>
<evidence type="ECO:0000256" key="2">
    <source>
        <dbReference type="SAM" id="MobiDB-lite"/>
    </source>
</evidence>
<feature type="region of interest" description="Disordered" evidence="2">
    <location>
        <begin position="211"/>
        <end position="234"/>
    </location>
</feature>
<feature type="compositionally biased region" description="Low complexity" evidence="2">
    <location>
        <begin position="375"/>
        <end position="387"/>
    </location>
</feature>
<feature type="compositionally biased region" description="Gly residues" evidence="2">
    <location>
        <begin position="292"/>
        <end position="310"/>
    </location>
</feature>
<accession>A0A914VUH2</accession>
<feature type="compositionally biased region" description="Pro residues" evidence="2">
    <location>
        <begin position="424"/>
        <end position="435"/>
    </location>
</feature>
<sequence>MEPSSSLPPPPTLVCRPASLELTRSPICARRGSISASRSEIRPPDNPAFHVVRETSAFDLPLRHSLKRFHSEPLGLNLIRGSPSVLPDEQDDEDPPSSPMRLVDRLESRLSLPDVDNIPSTPTSSRSRHSSTHSLSCLPIRIPARSRVANIRRESNVRSCVENELAIERLVKVSQQVSHTFNDFSLEETPPEERKRAKSLTEPISILTNAFLPSSCSPSPTRVDHQKQCYSPSTQQVVRSNITYSPSPSPTPSPTRRLMRSLSPIAVRSMIAGKRKYNTTSSGSPLSLMANGNGGSGVESDGEGGSGSGGFWSAPKRACPSRGSIGSASPLVGDKDRNCFLSSFPPDVPNFAVPSPSTSNGLSSADSLKHCYSVGSSLDSDGEQSSSTPESNSDAPADPGPSRRLQPFLIGRESGDGDDMADDIPPPPDPPMDET</sequence>
<name>A0A914VUH2_9BILA</name>
<feature type="compositionally biased region" description="Polar residues" evidence="2">
    <location>
        <begin position="355"/>
        <end position="366"/>
    </location>
</feature>
<evidence type="ECO:0000313" key="3">
    <source>
        <dbReference type="Proteomes" id="UP000887566"/>
    </source>
</evidence>
<evidence type="ECO:0000313" key="4">
    <source>
        <dbReference type="WBParaSite" id="PSAMB.scaffold2426size23323.g17757.t1"/>
    </source>
</evidence>
<proteinExistence type="inferred from homology"/>
<feature type="region of interest" description="Disordered" evidence="2">
    <location>
        <begin position="276"/>
        <end position="435"/>
    </location>
</feature>
<feature type="compositionally biased region" description="Polar residues" evidence="2">
    <location>
        <begin position="211"/>
        <end position="220"/>
    </location>
</feature>
<feature type="region of interest" description="Disordered" evidence="2">
    <location>
        <begin position="80"/>
        <end position="133"/>
    </location>
</feature>
<dbReference type="Proteomes" id="UP000887566">
    <property type="component" value="Unplaced"/>
</dbReference>
<protein>
    <submittedName>
        <fullName evidence="4">Uncharacterized protein</fullName>
    </submittedName>
</protein>
<dbReference type="WBParaSite" id="PSAMB.scaffold2426size23323.g17757.t1">
    <property type="protein sequence ID" value="PSAMB.scaffold2426size23323.g17757.t1"/>
    <property type="gene ID" value="PSAMB.scaffold2426size23323.g17757"/>
</dbReference>